<reference evidence="3" key="1">
    <citation type="submission" date="2015-08" db="EMBL/GenBank/DDBJ databases">
        <authorList>
            <person name="Babu N.S."/>
            <person name="Beckwith C.J."/>
            <person name="Beseler K.G."/>
            <person name="Brison A."/>
            <person name="Carone J.V."/>
            <person name="Caskin T.P."/>
            <person name="Diamond M."/>
            <person name="Durham M.E."/>
            <person name="Foxe J.M."/>
            <person name="Go M."/>
            <person name="Henderson B.A."/>
            <person name="Jones I.B."/>
            <person name="McGettigan J.A."/>
            <person name="Micheletti S.J."/>
            <person name="Nasrallah M.E."/>
            <person name="Ortiz D."/>
            <person name="Piller C.R."/>
            <person name="Privatt S.R."/>
            <person name="Schneider S.L."/>
            <person name="Sharp S."/>
            <person name="Smith T.C."/>
            <person name="Stanton J.D."/>
            <person name="Ullery H.E."/>
            <person name="Wilson R.J."/>
            <person name="Serrano M.G."/>
            <person name="Buck G."/>
            <person name="Lee V."/>
            <person name="Wang Y."/>
            <person name="Carvalho R."/>
            <person name="Voegtly L."/>
            <person name="Shi R."/>
            <person name="Duckworth R."/>
            <person name="Johnson A."/>
            <person name="Loviza R."/>
            <person name="Walstead R."/>
            <person name="Shah Z."/>
            <person name="Kiflezghi M."/>
            <person name="Wade K."/>
            <person name="Ball S.L."/>
            <person name="Bradley K.W."/>
            <person name="Asai D.J."/>
            <person name="Bowman C.A."/>
            <person name="Russell D.A."/>
            <person name="Pope W.H."/>
            <person name="Jacobs-Sera D."/>
            <person name="Hendrix R.W."/>
            <person name="Hatfull G.F."/>
        </authorList>
    </citation>
    <scope>NUCLEOTIDE SEQUENCE</scope>
</reference>
<feature type="transmembrane region" description="Helical" evidence="2">
    <location>
        <begin position="93"/>
        <end position="113"/>
    </location>
</feature>
<name>A0A1D2AAF1_AUXPR</name>
<keyword evidence="2" id="KW-1133">Transmembrane helix</keyword>
<keyword evidence="2" id="KW-0812">Transmembrane</keyword>
<feature type="transmembrane region" description="Helical" evidence="2">
    <location>
        <begin position="119"/>
        <end position="140"/>
    </location>
</feature>
<dbReference type="AlphaFoldDB" id="A0A1D2AAF1"/>
<proteinExistence type="predicted"/>
<feature type="transmembrane region" description="Helical" evidence="2">
    <location>
        <begin position="180"/>
        <end position="201"/>
    </location>
</feature>
<protein>
    <submittedName>
        <fullName evidence="3">Uncharacterized protein</fullName>
    </submittedName>
</protein>
<sequence>RHMQHAMSVTPTTLARATSSSKSCLAGRAPTTSSGPVRVLSTCGVHSPTHRLKHATNAAREARMGPGPPKARQTVVCGAGGLTPTRHAVLHDFCMVLPAGGLLLAAGVAGLLAGSGRGAAVVAWGGVAELLLAAMSLKAWKKGRRSVGAAITSLQTGIAAFLSLRLYRVFLASAKPAARIVHGVLLAIAGSLLVFLVYNLLAGGNPPKRAQPGEEP</sequence>
<accession>A0A1D2AAF1</accession>
<evidence type="ECO:0000256" key="2">
    <source>
        <dbReference type="SAM" id="Phobius"/>
    </source>
</evidence>
<evidence type="ECO:0000313" key="3">
    <source>
        <dbReference type="EMBL" id="JAT76148.1"/>
    </source>
</evidence>
<feature type="transmembrane region" description="Helical" evidence="2">
    <location>
        <begin position="147"/>
        <end position="168"/>
    </location>
</feature>
<dbReference type="EMBL" id="GDKF01002474">
    <property type="protein sequence ID" value="JAT76148.1"/>
    <property type="molecule type" value="Transcribed_RNA"/>
</dbReference>
<gene>
    <name evidence="3" type="ORF">g.100201</name>
</gene>
<feature type="non-terminal residue" evidence="3">
    <location>
        <position position="1"/>
    </location>
</feature>
<organism evidence="3">
    <name type="scientific">Auxenochlorella protothecoides</name>
    <name type="common">Green microalga</name>
    <name type="synonym">Chlorella protothecoides</name>
    <dbReference type="NCBI Taxonomy" id="3075"/>
    <lineage>
        <taxon>Eukaryota</taxon>
        <taxon>Viridiplantae</taxon>
        <taxon>Chlorophyta</taxon>
        <taxon>core chlorophytes</taxon>
        <taxon>Trebouxiophyceae</taxon>
        <taxon>Chlorellales</taxon>
        <taxon>Chlorellaceae</taxon>
        <taxon>Auxenochlorella</taxon>
    </lineage>
</organism>
<keyword evidence="2" id="KW-0472">Membrane</keyword>
<feature type="region of interest" description="Disordered" evidence="1">
    <location>
        <begin position="1"/>
        <end position="71"/>
    </location>
</feature>
<feature type="compositionally biased region" description="Polar residues" evidence="1">
    <location>
        <begin position="7"/>
        <end position="23"/>
    </location>
</feature>
<evidence type="ECO:0000256" key="1">
    <source>
        <dbReference type="SAM" id="MobiDB-lite"/>
    </source>
</evidence>